<dbReference type="Proteomes" id="UP000799770">
    <property type="component" value="Unassembled WGS sequence"/>
</dbReference>
<evidence type="ECO:0000313" key="4">
    <source>
        <dbReference type="Proteomes" id="UP000799770"/>
    </source>
</evidence>
<feature type="compositionally biased region" description="Polar residues" evidence="1">
    <location>
        <begin position="1"/>
        <end position="13"/>
    </location>
</feature>
<gene>
    <name evidence="3" type="ORF">BDV96DRAFT_642795</name>
</gene>
<evidence type="ECO:0000256" key="1">
    <source>
        <dbReference type="SAM" id="MobiDB-lite"/>
    </source>
</evidence>
<sequence length="123" mass="13755">MVSTRTTFSQRQGRSAAKATPDDPLTAAILKVKRRRGGVGDKSATGFLDLPGELRNTIYGYAIQVVAPTPIVFIPNLVTKKRKTPPKTLRRFFEFRGLLGTCKQVREEYTSFLHEETSLKVTI</sequence>
<keyword evidence="2" id="KW-1133">Transmembrane helix</keyword>
<accession>A0A6A5ZMU3</accession>
<evidence type="ECO:0000313" key="3">
    <source>
        <dbReference type="EMBL" id="KAF2119788.1"/>
    </source>
</evidence>
<protein>
    <submittedName>
        <fullName evidence="3">Uncharacterized protein</fullName>
    </submittedName>
</protein>
<organism evidence="3 4">
    <name type="scientific">Lophiotrema nucula</name>
    <dbReference type="NCBI Taxonomy" id="690887"/>
    <lineage>
        <taxon>Eukaryota</taxon>
        <taxon>Fungi</taxon>
        <taxon>Dikarya</taxon>
        <taxon>Ascomycota</taxon>
        <taxon>Pezizomycotina</taxon>
        <taxon>Dothideomycetes</taxon>
        <taxon>Pleosporomycetidae</taxon>
        <taxon>Pleosporales</taxon>
        <taxon>Lophiotremataceae</taxon>
        <taxon>Lophiotrema</taxon>
    </lineage>
</organism>
<keyword evidence="4" id="KW-1185">Reference proteome</keyword>
<dbReference type="EMBL" id="ML977315">
    <property type="protein sequence ID" value="KAF2119788.1"/>
    <property type="molecule type" value="Genomic_DNA"/>
</dbReference>
<feature type="transmembrane region" description="Helical" evidence="2">
    <location>
        <begin position="58"/>
        <end position="78"/>
    </location>
</feature>
<name>A0A6A5ZMU3_9PLEO</name>
<dbReference type="AlphaFoldDB" id="A0A6A5ZMU3"/>
<feature type="region of interest" description="Disordered" evidence="1">
    <location>
        <begin position="1"/>
        <end position="22"/>
    </location>
</feature>
<keyword evidence="2" id="KW-0472">Membrane</keyword>
<dbReference type="OrthoDB" id="4133832at2759"/>
<reference evidence="3" key="1">
    <citation type="journal article" date="2020" name="Stud. Mycol.">
        <title>101 Dothideomycetes genomes: a test case for predicting lifestyles and emergence of pathogens.</title>
        <authorList>
            <person name="Haridas S."/>
            <person name="Albert R."/>
            <person name="Binder M."/>
            <person name="Bloem J."/>
            <person name="Labutti K."/>
            <person name="Salamov A."/>
            <person name="Andreopoulos B."/>
            <person name="Baker S."/>
            <person name="Barry K."/>
            <person name="Bills G."/>
            <person name="Bluhm B."/>
            <person name="Cannon C."/>
            <person name="Castanera R."/>
            <person name="Culley D."/>
            <person name="Daum C."/>
            <person name="Ezra D."/>
            <person name="Gonzalez J."/>
            <person name="Henrissat B."/>
            <person name="Kuo A."/>
            <person name="Liang C."/>
            <person name="Lipzen A."/>
            <person name="Lutzoni F."/>
            <person name="Magnuson J."/>
            <person name="Mondo S."/>
            <person name="Nolan M."/>
            <person name="Ohm R."/>
            <person name="Pangilinan J."/>
            <person name="Park H.-J."/>
            <person name="Ramirez L."/>
            <person name="Alfaro M."/>
            <person name="Sun H."/>
            <person name="Tritt A."/>
            <person name="Yoshinaga Y."/>
            <person name="Zwiers L.-H."/>
            <person name="Turgeon B."/>
            <person name="Goodwin S."/>
            <person name="Spatafora J."/>
            <person name="Crous P."/>
            <person name="Grigoriev I."/>
        </authorList>
    </citation>
    <scope>NUCLEOTIDE SEQUENCE</scope>
    <source>
        <strain evidence="3">CBS 627.86</strain>
    </source>
</reference>
<keyword evidence="2" id="KW-0812">Transmembrane</keyword>
<proteinExistence type="predicted"/>
<evidence type="ECO:0000256" key="2">
    <source>
        <dbReference type="SAM" id="Phobius"/>
    </source>
</evidence>